<evidence type="ECO:0000313" key="6">
    <source>
        <dbReference type="Proteomes" id="UP001241472"/>
    </source>
</evidence>
<feature type="region of interest" description="Disordered" evidence="3">
    <location>
        <begin position="409"/>
        <end position="431"/>
    </location>
</feature>
<dbReference type="Pfam" id="PF09223">
    <property type="entry name" value="ZinT"/>
    <property type="match status" value="1"/>
</dbReference>
<keyword evidence="1" id="KW-0732">Signal</keyword>
<evidence type="ECO:0000256" key="2">
    <source>
        <dbReference type="ARBA" id="ARBA00022833"/>
    </source>
</evidence>
<dbReference type="Gene3D" id="2.40.128.20">
    <property type="match status" value="1"/>
</dbReference>
<evidence type="ECO:0000256" key="3">
    <source>
        <dbReference type="SAM" id="MobiDB-lite"/>
    </source>
</evidence>
<reference evidence="5 6" key="1">
    <citation type="submission" date="2023-07" db="EMBL/GenBank/DDBJ databases">
        <title>Sorghum-associated microbial communities from plants grown in Nebraska, USA.</title>
        <authorList>
            <person name="Schachtman D."/>
        </authorList>
    </citation>
    <scope>NUCLEOTIDE SEQUENCE [LARGE SCALE GENOMIC DNA]</scope>
    <source>
        <strain evidence="5 6">DS1307</strain>
    </source>
</reference>
<protein>
    <submittedName>
        <fullName evidence="5">Zinc transport system substrate-binding protein</fullName>
    </submittedName>
</protein>
<keyword evidence="2" id="KW-0862">Zinc</keyword>
<dbReference type="Proteomes" id="UP001241472">
    <property type="component" value="Unassembled WGS sequence"/>
</dbReference>
<dbReference type="EMBL" id="JAUSRF010000001">
    <property type="protein sequence ID" value="MDP9835505.1"/>
    <property type="molecule type" value="Genomic_DNA"/>
</dbReference>
<dbReference type="SUPFAM" id="SSF50814">
    <property type="entry name" value="Lipocalins"/>
    <property type="match status" value="1"/>
</dbReference>
<sequence length="609" mass="66220">MENVRNLILGVSAIALSVGIVGHEAFAHDDEEDVTLYRVFVGDHDAAKITAFDLSKPENRWTFETKGQNKLYSVNEGAAIVSVQSDDDAVNFINSGISLHAHGDHADIEISDPKAVEKQLTGPRPFHVIDHDGKIVINFDKGGYNDIVDAHELSHGEIESTRLKQARAHHGFAAPVGNGWVTTVASDAPVEGDAAPTRVGLRAVKADGTPAGDVATCTGIHGEAFSGAYLAAGCKEGILTVTASADGPVTKLLPYPAELPSGQTTGTLLGAKSMQVFMGNYGAKGLVIVDPVDAPNFQYIELPFRRVDFTLDPANARFGYVLTEDGSLNQIDVLDGKISKSAKVTEPYSMDGHWNDPRPRIAMAGDEIVMSDPNAGLVRRISKTDLKEVGTIKVEGKPYNIAVAGGSGKVHEHGEGHDHDHDGHDHAHSHGDPKIYAGYFEDEQVKDRPLSDYAGDWQSVYPFLKDGTLDPVWKHKAEKGTASVEDIRKEYEVGYKTDVDRITIDGDVVTFYKDGKPSKASYAYDGKEILTYKKGNRGVRFIFKKAEGDASAPQFIQFSDHGIAPNKADHYHLYWGNDRAALLNEVTNWPTYYPSSMNAKQIVSEMKAH</sequence>
<evidence type="ECO:0000259" key="4">
    <source>
        <dbReference type="Pfam" id="PF09223"/>
    </source>
</evidence>
<comment type="caution">
    <text evidence="5">The sequence shown here is derived from an EMBL/GenBank/DDBJ whole genome shotgun (WGS) entry which is preliminary data.</text>
</comment>
<dbReference type="SUPFAM" id="SSF50969">
    <property type="entry name" value="YVTN repeat-like/Quinoprotein amine dehydrogenase"/>
    <property type="match status" value="1"/>
</dbReference>
<dbReference type="InterPro" id="IPR015304">
    <property type="entry name" value="ZinT_dom"/>
</dbReference>
<accession>A0ABT9PMR7</accession>
<proteinExistence type="predicted"/>
<name>A0ABT9PMR7_9HYPH</name>
<keyword evidence="6" id="KW-1185">Reference proteome</keyword>
<evidence type="ECO:0000313" key="5">
    <source>
        <dbReference type="EMBL" id="MDP9835505.1"/>
    </source>
</evidence>
<organism evidence="5 6">
    <name type="scientific">Neorhizobium huautlense</name>
    <dbReference type="NCBI Taxonomy" id="67774"/>
    <lineage>
        <taxon>Bacteria</taxon>
        <taxon>Pseudomonadati</taxon>
        <taxon>Pseudomonadota</taxon>
        <taxon>Alphaproteobacteria</taxon>
        <taxon>Hyphomicrobiales</taxon>
        <taxon>Rhizobiaceae</taxon>
        <taxon>Rhizobium/Agrobacterium group</taxon>
        <taxon>Neorhizobium</taxon>
    </lineage>
</organism>
<dbReference type="InterPro" id="IPR012674">
    <property type="entry name" value="Calycin"/>
</dbReference>
<dbReference type="InterPro" id="IPR011044">
    <property type="entry name" value="Quino_amine_DH_bsu"/>
</dbReference>
<gene>
    <name evidence="5" type="ORF">J2T09_000246</name>
</gene>
<evidence type="ECO:0000256" key="1">
    <source>
        <dbReference type="ARBA" id="ARBA00022729"/>
    </source>
</evidence>
<feature type="domain" description="ZinT" evidence="4">
    <location>
        <begin position="434"/>
        <end position="609"/>
    </location>
</feature>